<evidence type="ECO:0000313" key="7">
    <source>
        <dbReference type="EMBL" id="KAK7710076.1"/>
    </source>
</evidence>
<evidence type="ECO:0000313" key="8">
    <source>
        <dbReference type="Proteomes" id="UP001430848"/>
    </source>
</evidence>
<dbReference type="InterPro" id="IPR036188">
    <property type="entry name" value="FAD/NAD-bd_sf"/>
</dbReference>
<evidence type="ECO:0000256" key="3">
    <source>
        <dbReference type="ARBA" id="ARBA00022630"/>
    </source>
</evidence>
<dbReference type="SUPFAM" id="SSF51905">
    <property type="entry name" value="FAD/NAD(P)-binding domain"/>
    <property type="match status" value="1"/>
</dbReference>
<keyword evidence="8" id="KW-1185">Reference proteome</keyword>
<evidence type="ECO:0000256" key="5">
    <source>
        <dbReference type="ARBA" id="ARBA00023002"/>
    </source>
</evidence>
<dbReference type="EMBL" id="JAKNSF020000161">
    <property type="protein sequence ID" value="KAK7710076.1"/>
    <property type="molecule type" value="Genomic_DNA"/>
</dbReference>
<keyword evidence="3" id="KW-0285">Flavoprotein</keyword>
<evidence type="ECO:0000256" key="2">
    <source>
        <dbReference type="ARBA" id="ARBA00007992"/>
    </source>
</evidence>
<evidence type="ECO:0000256" key="4">
    <source>
        <dbReference type="ARBA" id="ARBA00022827"/>
    </source>
</evidence>
<dbReference type="PANTHER" id="PTHR47356">
    <property type="entry name" value="FAD-DEPENDENT MONOOXYGENASE ASQG-RELATED"/>
    <property type="match status" value="1"/>
</dbReference>
<gene>
    <name evidence="7" type="ORF">SLS63_013042</name>
</gene>
<keyword evidence="5" id="KW-0560">Oxidoreductase</keyword>
<dbReference type="InterPro" id="IPR050562">
    <property type="entry name" value="FAD_mOase_fung"/>
</dbReference>
<dbReference type="PRINTS" id="PR00420">
    <property type="entry name" value="RNGMNOXGNASE"/>
</dbReference>
<dbReference type="Gene3D" id="3.50.50.60">
    <property type="entry name" value="FAD/NAD(P)-binding domain"/>
    <property type="match status" value="1"/>
</dbReference>
<feature type="domain" description="FAD-binding" evidence="6">
    <location>
        <begin position="7"/>
        <end position="337"/>
    </location>
</feature>
<comment type="cofactor">
    <cofactor evidence="1">
        <name>FAD</name>
        <dbReference type="ChEBI" id="CHEBI:57692"/>
    </cofactor>
</comment>
<sequence>MAQGIFKIIVVGGGPVGLTAAHILSRAGIEYVVLERRSSVHIDVGASLALWPQSLRVLSQLGLLDRLQQLGEEMGRTTTVTLGGDKYKETWATETMTKNHGARATVFHRADIVTLLYDSLSKADKACILTDKTVTDIATETEGIEVRCGDGSTFRGSMVIGADGVNSKVRRKMRELAIQESAPQVNEEKPYLSAYKVLWCTFPRQPCNEPGDTIEIHGKDVSLQCLNSQNRSWLFIYERLEQPTRERVSYSQEDVYGFAKRHGDLAIGEQLKVKDIFPKRHTAGMSNLEEGIVKHWSWDRIVLVGDACHKFTPNQGLGYNNGVQDVVALVNELNRKISAGHRSGDVALPLESLSGVFSRYQAARMKLLLKDFNASVGWTRMSAWSNGINHLLDRYVVPAIPKFDEFAITYFISGLVSKTLVLDFIESEEPFHGKVPWKHAMKAPLSKVPAQVG</sequence>
<proteinExistence type="inferred from homology"/>
<evidence type="ECO:0000256" key="1">
    <source>
        <dbReference type="ARBA" id="ARBA00001974"/>
    </source>
</evidence>
<dbReference type="Proteomes" id="UP001430848">
    <property type="component" value="Unassembled WGS sequence"/>
</dbReference>
<protein>
    <recommendedName>
        <fullName evidence="6">FAD-binding domain-containing protein</fullName>
    </recommendedName>
</protein>
<accession>A0ABR1NPM4</accession>
<comment type="caution">
    <text evidence="7">The sequence shown here is derived from an EMBL/GenBank/DDBJ whole genome shotgun (WGS) entry which is preliminary data.</text>
</comment>
<reference evidence="7 8" key="1">
    <citation type="submission" date="2024-02" db="EMBL/GenBank/DDBJ databases">
        <title>De novo assembly and annotation of 12 fungi associated with fruit tree decline syndrome in Ontario, Canada.</title>
        <authorList>
            <person name="Sulman M."/>
            <person name="Ellouze W."/>
            <person name="Ilyukhin E."/>
        </authorList>
    </citation>
    <scope>NUCLEOTIDE SEQUENCE [LARGE SCALE GENOMIC DNA]</scope>
    <source>
        <strain evidence="7 8">M169</strain>
    </source>
</reference>
<name>A0ABR1NPM4_DIAER</name>
<dbReference type="PANTHER" id="PTHR47356:SF2">
    <property type="entry name" value="FAD-BINDING DOMAIN-CONTAINING PROTEIN-RELATED"/>
    <property type="match status" value="1"/>
</dbReference>
<evidence type="ECO:0000259" key="6">
    <source>
        <dbReference type="Pfam" id="PF01494"/>
    </source>
</evidence>
<organism evidence="7 8">
    <name type="scientific">Diaporthe eres</name>
    <name type="common">Phomopsis oblonga</name>
    <dbReference type="NCBI Taxonomy" id="83184"/>
    <lineage>
        <taxon>Eukaryota</taxon>
        <taxon>Fungi</taxon>
        <taxon>Dikarya</taxon>
        <taxon>Ascomycota</taxon>
        <taxon>Pezizomycotina</taxon>
        <taxon>Sordariomycetes</taxon>
        <taxon>Sordariomycetidae</taxon>
        <taxon>Diaporthales</taxon>
        <taxon>Diaporthaceae</taxon>
        <taxon>Diaporthe</taxon>
        <taxon>Diaporthe eres species complex</taxon>
    </lineage>
</organism>
<dbReference type="InterPro" id="IPR002938">
    <property type="entry name" value="FAD-bd"/>
</dbReference>
<dbReference type="Pfam" id="PF01494">
    <property type="entry name" value="FAD_binding_3"/>
    <property type="match status" value="1"/>
</dbReference>
<comment type="similarity">
    <text evidence="2">Belongs to the paxM FAD-dependent monooxygenase family.</text>
</comment>
<keyword evidence="4" id="KW-0274">FAD</keyword>